<feature type="region of interest" description="Disordered" evidence="2">
    <location>
        <begin position="174"/>
        <end position="199"/>
    </location>
</feature>
<dbReference type="Proteomes" id="UP000297472">
    <property type="component" value="Unassembled WGS sequence"/>
</dbReference>
<comment type="caution">
    <text evidence="5">The sequence shown here is derived from an EMBL/GenBank/DDBJ whole genome shotgun (WGS) entry which is preliminary data.</text>
</comment>
<dbReference type="OrthoDB" id="3637276at2"/>
<evidence type="ECO:0000256" key="3">
    <source>
        <dbReference type="SAM" id="Phobius"/>
    </source>
</evidence>
<keyword evidence="1" id="KW-0597">Phosphoprotein</keyword>
<dbReference type="SUPFAM" id="SSF49879">
    <property type="entry name" value="SMAD/FHA domain"/>
    <property type="match status" value="1"/>
</dbReference>
<name>A0A4Y8K0Y0_9MICO</name>
<organism evidence="5 6">
    <name type="scientific">Cryobacterium cryoconiti</name>
    <dbReference type="NCBI Taxonomy" id="1259239"/>
    <lineage>
        <taxon>Bacteria</taxon>
        <taxon>Bacillati</taxon>
        <taxon>Actinomycetota</taxon>
        <taxon>Actinomycetes</taxon>
        <taxon>Micrococcales</taxon>
        <taxon>Microbacteriaceae</taxon>
        <taxon>Cryobacterium</taxon>
    </lineage>
</organism>
<accession>A0A4Y8K0Y0</accession>
<feature type="transmembrane region" description="Helical" evidence="3">
    <location>
        <begin position="6"/>
        <end position="33"/>
    </location>
</feature>
<sequence>MNETDALVGALGVMLLLSSVASIAVYVVTALGLSRMFGKADLEGWRAWVPVLNTITFLQLGGYPALWVIALLIPGVNIVGAVILCLALNNINRGFGRSGGFTVLGILVSPVWVLILGFGKDTWNPAAAGAAPLTGRAPDVAAAPNPAPGSSAVAGSPVVVPAFVPPAFVPPATPPAPSAAASWDRPAEDAPAGSSPTTAAFAPVPPVPFSAPTSRPAPVQVAVPVAWATGTASAPAGVPGATVSAPAAAEAAGPVAWTAPPVVGMQPLPPAQSVGDTPVSEAPPTTTSAPPVPVASGAAGAVPAPVAHPFAAASTGLAAQAPAQAAAPTAPGLDSDPGIEETVISRRRHPMWHLDFSTGGTTALTETVILLGRAPVRDHTSPAAQLVSLNDPARTVSKTHARLENVDGRWFITDLASTNGVCVTSPAGEETEISTGTPTVIEQSFLLGDYGISLRTGAR</sequence>
<dbReference type="InterPro" id="IPR000253">
    <property type="entry name" value="FHA_dom"/>
</dbReference>
<feature type="domain" description="FHA" evidence="4">
    <location>
        <begin position="369"/>
        <end position="424"/>
    </location>
</feature>
<evidence type="ECO:0000256" key="1">
    <source>
        <dbReference type="ARBA" id="ARBA00022553"/>
    </source>
</evidence>
<dbReference type="RefSeq" id="WP_134423776.1">
    <property type="nucleotide sequence ID" value="NZ_SOHA01000009.1"/>
</dbReference>
<feature type="region of interest" description="Disordered" evidence="2">
    <location>
        <begin position="267"/>
        <end position="294"/>
    </location>
</feature>
<evidence type="ECO:0000259" key="4">
    <source>
        <dbReference type="PROSITE" id="PS50006"/>
    </source>
</evidence>
<keyword evidence="6" id="KW-1185">Reference proteome</keyword>
<dbReference type="SMART" id="SM00240">
    <property type="entry name" value="FHA"/>
    <property type="match status" value="1"/>
</dbReference>
<keyword evidence="3" id="KW-1133">Transmembrane helix</keyword>
<feature type="compositionally biased region" description="Low complexity" evidence="2">
    <location>
        <begin position="277"/>
        <end position="294"/>
    </location>
</feature>
<feature type="transmembrane region" description="Helical" evidence="3">
    <location>
        <begin position="67"/>
        <end position="88"/>
    </location>
</feature>
<dbReference type="EMBL" id="SOHA01000009">
    <property type="protein sequence ID" value="TFD32233.1"/>
    <property type="molecule type" value="Genomic_DNA"/>
</dbReference>
<dbReference type="Pfam" id="PF00498">
    <property type="entry name" value="FHA"/>
    <property type="match status" value="1"/>
</dbReference>
<evidence type="ECO:0000313" key="5">
    <source>
        <dbReference type="EMBL" id="TFD32233.1"/>
    </source>
</evidence>
<proteinExistence type="predicted"/>
<gene>
    <name evidence="5" type="ORF">E3T49_04520</name>
</gene>
<dbReference type="InterPro" id="IPR043739">
    <property type="entry name" value="DUF5684"/>
</dbReference>
<evidence type="ECO:0000313" key="6">
    <source>
        <dbReference type="Proteomes" id="UP000297472"/>
    </source>
</evidence>
<keyword evidence="3" id="KW-0472">Membrane</keyword>
<dbReference type="Pfam" id="PF18936">
    <property type="entry name" value="DUF5684"/>
    <property type="match status" value="1"/>
</dbReference>
<feature type="transmembrane region" description="Helical" evidence="3">
    <location>
        <begin position="100"/>
        <end position="119"/>
    </location>
</feature>
<dbReference type="Gene3D" id="2.60.200.20">
    <property type="match status" value="1"/>
</dbReference>
<dbReference type="CDD" id="cd00060">
    <property type="entry name" value="FHA"/>
    <property type="match status" value="1"/>
</dbReference>
<dbReference type="InterPro" id="IPR008984">
    <property type="entry name" value="SMAD_FHA_dom_sf"/>
</dbReference>
<evidence type="ECO:0000256" key="2">
    <source>
        <dbReference type="SAM" id="MobiDB-lite"/>
    </source>
</evidence>
<keyword evidence="3" id="KW-0812">Transmembrane</keyword>
<dbReference type="AlphaFoldDB" id="A0A4Y8K0Y0"/>
<protein>
    <submittedName>
        <fullName evidence="5">FHA domain-containing protein</fullName>
    </submittedName>
</protein>
<reference evidence="5 6" key="1">
    <citation type="submission" date="2019-03" db="EMBL/GenBank/DDBJ databases">
        <title>Genomics of glacier-inhabiting Cryobacterium strains.</title>
        <authorList>
            <person name="Liu Q."/>
            <person name="Xin Y.-H."/>
        </authorList>
    </citation>
    <scope>NUCLEOTIDE SEQUENCE [LARGE SCALE GENOMIC DNA]</scope>
    <source>
        <strain evidence="5 6">TMT1-51</strain>
    </source>
</reference>
<dbReference type="PROSITE" id="PS50006">
    <property type="entry name" value="FHA_DOMAIN"/>
    <property type="match status" value="1"/>
</dbReference>